<dbReference type="GO" id="GO:0003677">
    <property type="term" value="F:DNA binding"/>
    <property type="evidence" value="ECO:0007669"/>
    <property type="project" value="UniProtKB-KW"/>
</dbReference>
<reference evidence="6" key="1">
    <citation type="journal article" date="2019" name="Int. J. Syst. Evol. Microbiol.">
        <title>The Global Catalogue of Microorganisms (GCM) 10K type strain sequencing project: providing services to taxonomists for standard genome sequencing and annotation.</title>
        <authorList>
            <consortium name="The Broad Institute Genomics Platform"/>
            <consortium name="The Broad Institute Genome Sequencing Center for Infectious Disease"/>
            <person name="Wu L."/>
            <person name="Ma J."/>
        </authorList>
    </citation>
    <scope>NUCLEOTIDE SEQUENCE [LARGE SCALE GENOMIC DNA]</scope>
    <source>
        <strain evidence="6">KCTC 33576</strain>
    </source>
</reference>
<dbReference type="Pfam" id="PF00356">
    <property type="entry name" value="LacI"/>
    <property type="match status" value="1"/>
</dbReference>
<dbReference type="InterPro" id="IPR046335">
    <property type="entry name" value="LacI/GalR-like_sensor"/>
</dbReference>
<gene>
    <name evidence="5" type="ORF">ACFSYH_05030</name>
</gene>
<dbReference type="RefSeq" id="WP_377465537.1">
    <property type="nucleotide sequence ID" value="NZ_JBHUOP010000002.1"/>
</dbReference>
<evidence type="ECO:0000256" key="3">
    <source>
        <dbReference type="ARBA" id="ARBA00023163"/>
    </source>
</evidence>
<dbReference type="Proteomes" id="UP001597391">
    <property type="component" value="Unassembled WGS sequence"/>
</dbReference>
<evidence type="ECO:0000256" key="2">
    <source>
        <dbReference type="ARBA" id="ARBA00023125"/>
    </source>
</evidence>
<evidence type="ECO:0000256" key="1">
    <source>
        <dbReference type="ARBA" id="ARBA00023015"/>
    </source>
</evidence>
<sequence>MKNITKTSDTLAPIHQVVATLNEAFGPALVVQMSGMKDPKAPFRWAKPGATMRPEPERNLRFAHRVYTSLITHCDQQVLRAWFVSSCATLGEDSPIVAIRDGRHKEVSQAAAQLTQEPDADNAEQPAEASVVRIDVSDETGFYPTSLFSNAIDSGGAPATMRDVAERSGVSIKTVSNVVNGSNKVSSHTRARVQKAISELGYQLNMTARSLRRGRTGMIGLILPELRVPYFAELADSVLKAAEAQNLTLLIEQTGSLGEHEVEVLSSPRRRFTDGVLFSPVALDPRFHPELDVDYPLVLLGERIFDPRYDHVTMANVEASKKATELLAAKGCQHIALLGYHENDIMSSARLRFEGYCQGLKAAGLPFDPRLLGTAGRWVRSTGLTAMNQVLDSGVPVDGVFAMNDALALGALPALRKRGLRVPEDVAVIGFDDIDDARYSDPPLSSVDPGRDEIAARAVDLLVSKIAGRAREPEHIVAQFSVVERESSKRI</sequence>
<dbReference type="SUPFAM" id="SSF47413">
    <property type="entry name" value="lambda repressor-like DNA-binding domains"/>
    <property type="match status" value="1"/>
</dbReference>
<dbReference type="EMBL" id="JBHUOP010000002">
    <property type="protein sequence ID" value="MFD2839933.1"/>
    <property type="molecule type" value="Genomic_DNA"/>
</dbReference>
<dbReference type="CDD" id="cd01392">
    <property type="entry name" value="HTH_LacI"/>
    <property type="match status" value="1"/>
</dbReference>
<comment type="caution">
    <text evidence="5">The sequence shown here is derived from an EMBL/GenBank/DDBJ whole genome shotgun (WGS) entry which is preliminary data.</text>
</comment>
<proteinExistence type="predicted"/>
<dbReference type="PANTHER" id="PTHR30146:SF153">
    <property type="entry name" value="LACTOSE OPERON REPRESSOR"/>
    <property type="match status" value="1"/>
</dbReference>
<dbReference type="InterPro" id="IPR010982">
    <property type="entry name" value="Lambda_DNA-bd_dom_sf"/>
</dbReference>
<keyword evidence="1" id="KW-0805">Transcription regulation</keyword>
<dbReference type="Gene3D" id="1.10.260.40">
    <property type="entry name" value="lambda repressor-like DNA-binding domains"/>
    <property type="match status" value="1"/>
</dbReference>
<evidence type="ECO:0000313" key="5">
    <source>
        <dbReference type="EMBL" id="MFD2839933.1"/>
    </source>
</evidence>
<keyword evidence="3" id="KW-0804">Transcription</keyword>
<dbReference type="InterPro" id="IPR000843">
    <property type="entry name" value="HTH_LacI"/>
</dbReference>
<dbReference type="PANTHER" id="PTHR30146">
    <property type="entry name" value="LACI-RELATED TRANSCRIPTIONAL REPRESSOR"/>
    <property type="match status" value="1"/>
</dbReference>
<dbReference type="Pfam" id="PF13377">
    <property type="entry name" value="Peripla_BP_3"/>
    <property type="match status" value="1"/>
</dbReference>
<feature type="domain" description="HTH lacI-type" evidence="4">
    <location>
        <begin position="159"/>
        <end position="213"/>
    </location>
</feature>
<dbReference type="SMART" id="SM00354">
    <property type="entry name" value="HTH_LACI"/>
    <property type="match status" value="1"/>
</dbReference>
<dbReference type="InterPro" id="IPR028082">
    <property type="entry name" value="Peripla_BP_I"/>
</dbReference>
<protein>
    <submittedName>
        <fullName evidence="5">LacI family DNA-binding transcriptional regulator</fullName>
    </submittedName>
</protein>
<keyword evidence="6" id="KW-1185">Reference proteome</keyword>
<dbReference type="SUPFAM" id="SSF53822">
    <property type="entry name" value="Periplasmic binding protein-like I"/>
    <property type="match status" value="1"/>
</dbReference>
<accession>A0ABW5XDW3</accession>
<dbReference type="PROSITE" id="PS00356">
    <property type="entry name" value="HTH_LACI_1"/>
    <property type="match status" value="1"/>
</dbReference>
<dbReference type="CDD" id="cd06267">
    <property type="entry name" value="PBP1_LacI_sugar_binding-like"/>
    <property type="match status" value="1"/>
</dbReference>
<dbReference type="Gene3D" id="3.40.50.2300">
    <property type="match status" value="2"/>
</dbReference>
<evidence type="ECO:0000259" key="4">
    <source>
        <dbReference type="PROSITE" id="PS50932"/>
    </source>
</evidence>
<evidence type="ECO:0000313" key="6">
    <source>
        <dbReference type="Proteomes" id="UP001597391"/>
    </source>
</evidence>
<keyword evidence="2 5" id="KW-0238">DNA-binding</keyword>
<organism evidence="5 6">
    <name type="scientific">Populibacterium corticicola</name>
    <dbReference type="NCBI Taxonomy" id="1812826"/>
    <lineage>
        <taxon>Bacteria</taxon>
        <taxon>Bacillati</taxon>
        <taxon>Actinomycetota</taxon>
        <taxon>Actinomycetes</taxon>
        <taxon>Micrococcales</taxon>
        <taxon>Jonesiaceae</taxon>
        <taxon>Populibacterium</taxon>
    </lineage>
</organism>
<name>A0ABW5XDW3_9MICO</name>
<dbReference type="PROSITE" id="PS50932">
    <property type="entry name" value="HTH_LACI_2"/>
    <property type="match status" value="1"/>
</dbReference>